<protein>
    <submittedName>
        <fullName evidence="2">Uncharacterized protein</fullName>
    </submittedName>
</protein>
<name>A0A9D4DS60_DREPO</name>
<comment type="caution">
    <text evidence="2">The sequence shown here is derived from an EMBL/GenBank/DDBJ whole genome shotgun (WGS) entry which is preliminary data.</text>
</comment>
<evidence type="ECO:0000313" key="2">
    <source>
        <dbReference type="EMBL" id="KAH3753112.1"/>
    </source>
</evidence>
<dbReference type="EMBL" id="JAIWYP010000010">
    <property type="protein sequence ID" value="KAH3753112.1"/>
    <property type="molecule type" value="Genomic_DNA"/>
</dbReference>
<keyword evidence="3" id="KW-1185">Reference proteome</keyword>
<feature type="region of interest" description="Disordered" evidence="1">
    <location>
        <begin position="87"/>
        <end position="111"/>
    </location>
</feature>
<dbReference type="Proteomes" id="UP000828390">
    <property type="component" value="Unassembled WGS sequence"/>
</dbReference>
<organism evidence="2 3">
    <name type="scientific">Dreissena polymorpha</name>
    <name type="common">Zebra mussel</name>
    <name type="synonym">Mytilus polymorpha</name>
    <dbReference type="NCBI Taxonomy" id="45954"/>
    <lineage>
        <taxon>Eukaryota</taxon>
        <taxon>Metazoa</taxon>
        <taxon>Spiralia</taxon>
        <taxon>Lophotrochozoa</taxon>
        <taxon>Mollusca</taxon>
        <taxon>Bivalvia</taxon>
        <taxon>Autobranchia</taxon>
        <taxon>Heteroconchia</taxon>
        <taxon>Euheterodonta</taxon>
        <taxon>Imparidentia</taxon>
        <taxon>Neoheterodontei</taxon>
        <taxon>Myida</taxon>
        <taxon>Dreissenoidea</taxon>
        <taxon>Dreissenidae</taxon>
        <taxon>Dreissena</taxon>
    </lineage>
</organism>
<reference evidence="2" key="2">
    <citation type="submission" date="2020-11" db="EMBL/GenBank/DDBJ databases">
        <authorList>
            <person name="McCartney M.A."/>
            <person name="Auch B."/>
            <person name="Kono T."/>
            <person name="Mallez S."/>
            <person name="Becker A."/>
            <person name="Gohl D.M."/>
            <person name="Silverstein K.A.T."/>
            <person name="Koren S."/>
            <person name="Bechman K.B."/>
            <person name="Herman A."/>
            <person name="Abrahante J.E."/>
            <person name="Garbe J."/>
        </authorList>
    </citation>
    <scope>NUCLEOTIDE SEQUENCE</scope>
    <source>
        <strain evidence="2">Duluth1</strain>
        <tissue evidence="2">Whole animal</tissue>
    </source>
</reference>
<evidence type="ECO:0000256" key="1">
    <source>
        <dbReference type="SAM" id="MobiDB-lite"/>
    </source>
</evidence>
<feature type="compositionally biased region" description="Basic and acidic residues" evidence="1">
    <location>
        <begin position="87"/>
        <end position="99"/>
    </location>
</feature>
<evidence type="ECO:0000313" key="3">
    <source>
        <dbReference type="Proteomes" id="UP000828390"/>
    </source>
</evidence>
<reference evidence="2" key="1">
    <citation type="journal article" date="2019" name="bioRxiv">
        <title>The Genome of the Zebra Mussel, Dreissena polymorpha: A Resource for Invasive Species Research.</title>
        <authorList>
            <person name="McCartney M.A."/>
            <person name="Auch B."/>
            <person name="Kono T."/>
            <person name="Mallez S."/>
            <person name="Zhang Y."/>
            <person name="Obille A."/>
            <person name="Becker A."/>
            <person name="Abrahante J.E."/>
            <person name="Garbe J."/>
            <person name="Badalamenti J.P."/>
            <person name="Herman A."/>
            <person name="Mangelson H."/>
            <person name="Liachko I."/>
            <person name="Sullivan S."/>
            <person name="Sone E.D."/>
            <person name="Koren S."/>
            <person name="Silverstein K.A.T."/>
            <person name="Beckman K.B."/>
            <person name="Gohl D.M."/>
        </authorList>
    </citation>
    <scope>NUCLEOTIDE SEQUENCE</scope>
    <source>
        <strain evidence="2">Duluth1</strain>
        <tissue evidence="2">Whole animal</tissue>
    </source>
</reference>
<proteinExistence type="predicted"/>
<accession>A0A9D4DS60</accession>
<dbReference type="AlphaFoldDB" id="A0A9D4DS60"/>
<sequence length="111" mass="12874">MYFLRCQVTASTTLVLVFEPKFWYRSLDYRNIRNRAHSTSDIPDNMGPEAMKLNVGISSNGDVNVGDIASTVAEHRGRYREIDLTVDHRDRADHRDRSGSPRPRWFAVKHR</sequence>
<gene>
    <name evidence="2" type="ORF">DPMN_187742</name>
</gene>